<organism evidence="2">
    <name type="scientific">Triticum aestivum</name>
    <name type="common">Wheat</name>
    <dbReference type="NCBI Taxonomy" id="4565"/>
    <lineage>
        <taxon>Eukaryota</taxon>
        <taxon>Viridiplantae</taxon>
        <taxon>Streptophyta</taxon>
        <taxon>Embryophyta</taxon>
        <taxon>Tracheophyta</taxon>
        <taxon>Spermatophyta</taxon>
        <taxon>Magnoliopsida</taxon>
        <taxon>Liliopsida</taxon>
        <taxon>Poales</taxon>
        <taxon>Poaceae</taxon>
        <taxon>BOP clade</taxon>
        <taxon>Pooideae</taxon>
        <taxon>Triticodae</taxon>
        <taxon>Triticeae</taxon>
        <taxon>Triticinae</taxon>
        <taxon>Triticum</taxon>
    </lineage>
</organism>
<dbReference type="STRING" id="4565.A0A3B6N2G8"/>
<dbReference type="Proteomes" id="UP000019116">
    <property type="component" value="Chromosome 5D"/>
</dbReference>
<evidence type="ECO:0000256" key="1">
    <source>
        <dbReference type="SAM" id="MobiDB-lite"/>
    </source>
</evidence>
<dbReference type="Gramene" id="TraesCS5D02G524400.1">
    <property type="protein sequence ID" value="TraesCS5D02G524400.1"/>
    <property type="gene ID" value="TraesCS5D02G524400"/>
</dbReference>
<sequence length="312" mass="34278">MEHPPCWASFIPGHHSPANGRRICSSHSSSPPQNSAGAFRTTAGRTWRTPSAACWTAGMAGDYGKPMPLIVWDPMTGRRTKLGAPKGCNMPLDTDFGGAAVLCAVAGCDHRACHQGPFRVVFFGMSTDDGAHGIIHVRVSSVDTGEWSEPCPGLDLGVESFITPVPPVFIQDTLYFTHNIGEHDDQAGILKYNLGSNCLSRIDAPRAWPLRDDFAILMAMEDGSLGFAQVHRLTFYLWTRQTGYDGVASWTQPRVIDLKNLLPIQNPDKRLRLIGSVEGSDIVFVTTDLGVYQINIKSLQWKKLWKRENSIG</sequence>
<dbReference type="EnsemblPlants" id="TraesCS5D02G524400.1">
    <property type="protein sequence ID" value="TraesCS5D02G524400.1"/>
    <property type="gene ID" value="TraesCS5D02G524400"/>
</dbReference>
<protein>
    <recommendedName>
        <fullName evidence="4">DUF1618 domain-containing protein</fullName>
    </recommendedName>
</protein>
<accession>A0A3B6N2G8</accession>
<dbReference type="AlphaFoldDB" id="A0A3B6N2G8"/>
<evidence type="ECO:0008006" key="4">
    <source>
        <dbReference type="Google" id="ProtNLM"/>
    </source>
</evidence>
<name>A0A3B6N2G8_WHEAT</name>
<evidence type="ECO:0000313" key="3">
    <source>
        <dbReference type="Proteomes" id="UP000019116"/>
    </source>
</evidence>
<reference evidence="2" key="1">
    <citation type="submission" date="2018-08" db="EMBL/GenBank/DDBJ databases">
        <authorList>
            <person name="Rossello M."/>
        </authorList>
    </citation>
    <scope>NUCLEOTIDE SEQUENCE [LARGE SCALE GENOMIC DNA]</scope>
    <source>
        <strain evidence="2">cv. Chinese Spring</strain>
    </source>
</reference>
<keyword evidence="3" id="KW-1185">Reference proteome</keyword>
<dbReference type="OMA" id="TFYLWTR"/>
<dbReference type="PANTHER" id="PTHR32133:SF386">
    <property type="entry name" value="F-BOX DOMAIN-CONTAINING PROTEIN"/>
    <property type="match status" value="1"/>
</dbReference>
<dbReference type="OrthoDB" id="625245at2759"/>
<reference evidence="2" key="2">
    <citation type="submission" date="2018-10" db="UniProtKB">
        <authorList>
            <consortium name="EnsemblPlants"/>
        </authorList>
    </citation>
    <scope>IDENTIFICATION</scope>
</reference>
<dbReference type="PANTHER" id="PTHR32133">
    <property type="entry name" value="OS07G0120400 PROTEIN"/>
    <property type="match status" value="1"/>
</dbReference>
<feature type="region of interest" description="Disordered" evidence="1">
    <location>
        <begin position="20"/>
        <end position="42"/>
    </location>
</feature>
<dbReference type="Gramene" id="TraesCS5D03G1144800.1">
    <property type="protein sequence ID" value="TraesCS5D03G1144800.1.CDS"/>
    <property type="gene ID" value="TraesCS5D03G1144800"/>
</dbReference>
<evidence type="ECO:0000313" key="2">
    <source>
        <dbReference type="EnsemblPlants" id="TraesCS5D02G524400.1"/>
    </source>
</evidence>
<proteinExistence type="predicted"/>